<keyword evidence="1" id="KW-1015">Disulfide bond</keyword>
<dbReference type="RefSeq" id="XP_020902932.1">
    <property type="nucleotide sequence ID" value="XM_021047273.2"/>
</dbReference>
<dbReference type="SMART" id="SM01039">
    <property type="entry name" value="BRICHOS"/>
    <property type="match status" value="1"/>
</dbReference>
<protein>
    <recommendedName>
        <fullName evidence="3">BRICHOS domain-containing protein</fullName>
    </recommendedName>
</protein>
<evidence type="ECO:0000259" key="3">
    <source>
        <dbReference type="PROSITE" id="PS50869"/>
    </source>
</evidence>
<feature type="signal peptide" evidence="2">
    <location>
        <begin position="1"/>
        <end position="22"/>
    </location>
</feature>
<dbReference type="AlphaFoldDB" id="A0A913XEK1"/>
<evidence type="ECO:0000256" key="1">
    <source>
        <dbReference type="ARBA" id="ARBA00023157"/>
    </source>
</evidence>
<dbReference type="Proteomes" id="UP000887567">
    <property type="component" value="Unplaced"/>
</dbReference>
<dbReference type="OrthoDB" id="5988527at2759"/>
<feature type="domain" description="BRICHOS" evidence="3">
    <location>
        <begin position="80"/>
        <end position="172"/>
    </location>
</feature>
<evidence type="ECO:0000313" key="5">
    <source>
        <dbReference type="Proteomes" id="UP000887567"/>
    </source>
</evidence>
<organism evidence="4 5">
    <name type="scientific">Exaiptasia diaphana</name>
    <name type="common">Tropical sea anemone</name>
    <name type="synonym">Aiptasia pulchella</name>
    <dbReference type="NCBI Taxonomy" id="2652724"/>
    <lineage>
        <taxon>Eukaryota</taxon>
        <taxon>Metazoa</taxon>
        <taxon>Cnidaria</taxon>
        <taxon>Anthozoa</taxon>
        <taxon>Hexacorallia</taxon>
        <taxon>Actiniaria</taxon>
        <taxon>Aiptasiidae</taxon>
        <taxon>Exaiptasia</taxon>
    </lineage>
</organism>
<dbReference type="EnsemblMetazoa" id="XM_021047273.2">
    <property type="protein sequence ID" value="XP_020902932.1"/>
    <property type="gene ID" value="LOC110241420"/>
</dbReference>
<dbReference type="Pfam" id="PF04089">
    <property type="entry name" value="BRICHOS"/>
    <property type="match status" value="1"/>
</dbReference>
<keyword evidence="5" id="KW-1185">Reference proteome</keyword>
<dbReference type="PROSITE" id="PS50869">
    <property type="entry name" value="BRICHOS"/>
    <property type="match status" value="1"/>
</dbReference>
<sequence length="259" mass="29645">METSYAVVRLLLFFCGICEMRAAPLEELGHPNVVSPTPQSADAATLEKFQVHITENGTKLVEDIYVDKQNDIEYFKVPPHNGLSETDNLYDFRMNITVSRVKKDRVCQITPLPDHLPRPDMLSKGLQSLYGTPPSHNIRKISRQWTIGPIVDKSTLRKEVRDFCGQFPVYRLEPFTPDSVSYGKTGRSKRDTRRLKLCTNVRPPTGCYIDNWLYTCQIVEKRCVYHITCRVNQQRSTYDCGSLSDHQYDSLTCCTPSCP</sequence>
<keyword evidence="2" id="KW-0732">Signal</keyword>
<evidence type="ECO:0000313" key="4">
    <source>
        <dbReference type="EnsemblMetazoa" id="XP_020902932.1"/>
    </source>
</evidence>
<accession>A0A913XEK1</accession>
<dbReference type="InterPro" id="IPR007084">
    <property type="entry name" value="BRICHOS_dom"/>
</dbReference>
<proteinExistence type="predicted"/>
<evidence type="ECO:0000256" key="2">
    <source>
        <dbReference type="SAM" id="SignalP"/>
    </source>
</evidence>
<dbReference type="GeneID" id="110241420"/>
<feature type="chain" id="PRO_5037296277" description="BRICHOS domain-containing protein" evidence="2">
    <location>
        <begin position="23"/>
        <end position="259"/>
    </location>
</feature>
<reference evidence="4" key="1">
    <citation type="submission" date="2022-11" db="UniProtKB">
        <authorList>
            <consortium name="EnsemblMetazoa"/>
        </authorList>
    </citation>
    <scope>IDENTIFICATION</scope>
</reference>
<dbReference type="KEGG" id="epa:110241420"/>
<name>A0A913XEK1_EXADI</name>